<feature type="domain" description="CHAT" evidence="1">
    <location>
        <begin position="1422"/>
        <end position="1697"/>
    </location>
</feature>
<evidence type="ECO:0000313" key="3">
    <source>
        <dbReference type="Proteomes" id="UP001432062"/>
    </source>
</evidence>
<accession>A0ABZ1YP65</accession>
<evidence type="ECO:0000313" key="2">
    <source>
        <dbReference type="EMBL" id="WUV45060.1"/>
    </source>
</evidence>
<dbReference type="InterPro" id="IPR011990">
    <property type="entry name" value="TPR-like_helical_dom_sf"/>
</dbReference>
<name>A0ABZ1YP65_9NOCA</name>
<dbReference type="EMBL" id="CP109441">
    <property type="protein sequence ID" value="WUV45060.1"/>
    <property type="molecule type" value="Genomic_DNA"/>
</dbReference>
<dbReference type="RefSeq" id="WP_329408368.1">
    <property type="nucleotide sequence ID" value="NZ_CP109441.1"/>
</dbReference>
<organism evidence="2 3">
    <name type="scientific">Nocardia vinacea</name>
    <dbReference type="NCBI Taxonomy" id="96468"/>
    <lineage>
        <taxon>Bacteria</taxon>
        <taxon>Bacillati</taxon>
        <taxon>Actinomycetota</taxon>
        <taxon>Actinomycetes</taxon>
        <taxon>Mycobacteriales</taxon>
        <taxon>Nocardiaceae</taxon>
        <taxon>Nocardia</taxon>
    </lineage>
</organism>
<dbReference type="Proteomes" id="UP001432062">
    <property type="component" value="Chromosome"/>
</dbReference>
<dbReference type="SUPFAM" id="SSF48452">
    <property type="entry name" value="TPR-like"/>
    <property type="match status" value="1"/>
</dbReference>
<dbReference type="PANTHER" id="PTHR19959:SF119">
    <property type="entry name" value="FUNGAL LIPASE-LIKE DOMAIN-CONTAINING PROTEIN"/>
    <property type="match status" value="1"/>
</dbReference>
<sequence length="1698" mass="183584">MSDDLDEAVVRLNISRAIYGRFVDTGALFMLQSSVRAGEAAVAAAAPDHPAIAAILSNHAKQLLQLHAHTDDFEVLNAAIGRLREALAITESDDPDRSQLRVGLASALRWWFDEMRDQAALREAVDLFREQVAEGPADSPYRVTWLNDLANALLEMSEFAGEVGPLEKSIAVRRAAVRAAESADDQGAVIVARNDLGGQLSMLYERTGNPKVLREAVDIGRAVVAAIPHDHPDRDALRSNLAHALRLLFELTKEFELVEEARSLFRDDLRPVRSGGGTSRADMEEQVRSFFDQSADLAAPAKMIAALRDTLAALPPDGPPRYQFRVPLAIALKCWHERTGEVSALREVVAIFRDELAEYSRDDPVWGNALGDLGSALTALYEHIGDGEALDEAVARYRDAETVIPVGHPHRSGLENSLGIALRFVFDCRGDIGALEEAIALMRGLVAGHGPDDRDRAGALNNLALTLRPLFDRTGDIAVIDEIVALFRMAVAATGDSDYDWHLASALRSRYRRTGDVSALQESLTIVRAAMRQVPARDPRRAERWNELGNILHAYYDQSQDSDALDEAIAAHRAAVDATPRDHPHRPIHQMNLAGTLHTSFERTRDPAVLDEAIARQRAAIAAIAADHPRRAVFLTDLAGILRDAFRRTDAPEVLDEAVTLLRGAVAATDVGDAARLAARAALVATLHLRFERTGATAELREAVELGRTVVAATPLDHRYRAERISAFATALHTWFERTGDPPALDEAIAAHREALTVSPVTERGRIIGTLNNLANALQTRCEWYGDDDALDEAIRLYREAVAVNSPDPVDSQISRTNLGTALRLRFERTGNAGDVHEAVALARIVVAATSPDDPARPRWQTNLASALLSSFERTGAVEALDESIRVGRAAVAGLPADHPALATSRTFLANGLRRMFERFGDLAALDEAIALHRAALEATTTDDPRRATHLANLALVLRLQFQRNGDSTVLGEAVRAARDALDATPPDHHDAMLRTAGLANALYLHFDRTGNTTALREVIELRRTVLDATPQGHPDRGLFLTNFGNTLHALFDRTGDTAALDSAVAAVREAVAVTAPDDPDMAGRKANLGAALSARYRQSEDRQTLEEVVELSRAALDGTASDDPARGTYLNNLGNALYWMFERTGAPEFRTEARTVLAAALAWAAAPVRHRIFAGRYLARIEMAAGAPTVALTVLESVVELLPQLAARTLDRADREHGLGQVAGLAAQIAVAAVAGRRLERAVELLEQVRGVLIGETIDDRTGADELRAAAPDLADELTELHERITALDAAEAIPSERAAHGESTRRAAVGAQRRTYTEQWVALLDRIRARPGLDRFLRPPSIERLRRQAGAGPIVMVYADIRHGGALILSAADPVTHIRLPGLGSDDVFEQVIALSGALHAVEGDFAGRAKAQADILGVLDWLWHRLAGPVLRELNLPGDARARVFWCPVGPLALLPIYAAGLRTDSRQSVPERTVSSFITTVRALEHARNRPSGEGASAVIVAMPMTDSGAEDGVDREIKRLAELLPNPLILHDTAATHAAVADALAVHSIAHFACHGLSYLADPAASALVLSDFAEKPFTVVDLARMNLGAADLAYLSACSTTRGNPTLADEGVHLTAAIHLAGYRHVIGTLWPINDAAAAEFAADFYTRLTENGTSTPKVDDSARVLTEAICAMRANYPALPTRWAGYLHQGA</sequence>
<dbReference type="Pfam" id="PF12770">
    <property type="entry name" value="CHAT"/>
    <property type="match status" value="1"/>
</dbReference>
<proteinExistence type="predicted"/>
<protein>
    <submittedName>
        <fullName evidence="2">CHAT domain-containing protein</fullName>
    </submittedName>
</protein>
<gene>
    <name evidence="2" type="ORF">OG563_39015</name>
</gene>
<evidence type="ECO:0000259" key="1">
    <source>
        <dbReference type="Pfam" id="PF12770"/>
    </source>
</evidence>
<dbReference type="Gene3D" id="1.25.40.10">
    <property type="entry name" value="Tetratricopeptide repeat domain"/>
    <property type="match status" value="6"/>
</dbReference>
<dbReference type="PANTHER" id="PTHR19959">
    <property type="entry name" value="KINESIN LIGHT CHAIN"/>
    <property type="match status" value="1"/>
</dbReference>
<dbReference type="Pfam" id="PF13374">
    <property type="entry name" value="TPR_10"/>
    <property type="match status" value="1"/>
</dbReference>
<reference evidence="2" key="1">
    <citation type="submission" date="2022-10" db="EMBL/GenBank/DDBJ databases">
        <title>The complete genomes of actinobacterial strains from the NBC collection.</title>
        <authorList>
            <person name="Joergensen T.S."/>
            <person name="Alvarez Arevalo M."/>
            <person name="Sterndorff E.B."/>
            <person name="Faurdal D."/>
            <person name="Vuksanovic O."/>
            <person name="Mourched A.-S."/>
            <person name="Charusanti P."/>
            <person name="Shaw S."/>
            <person name="Blin K."/>
            <person name="Weber T."/>
        </authorList>
    </citation>
    <scope>NUCLEOTIDE SEQUENCE</scope>
    <source>
        <strain evidence="2">NBC_01482</strain>
    </source>
</reference>
<dbReference type="InterPro" id="IPR024983">
    <property type="entry name" value="CHAT_dom"/>
</dbReference>
<keyword evidence="3" id="KW-1185">Reference proteome</keyword>